<gene>
    <name evidence="2" type="ORF">AB0D65_27090</name>
</gene>
<feature type="compositionally biased region" description="Basic and acidic residues" evidence="1">
    <location>
        <begin position="163"/>
        <end position="179"/>
    </location>
</feature>
<organism evidence="2 3">
    <name type="scientific">Streptomyces griseoloalbus</name>
    <dbReference type="NCBI Taxonomy" id="67303"/>
    <lineage>
        <taxon>Bacteria</taxon>
        <taxon>Bacillati</taxon>
        <taxon>Actinomycetota</taxon>
        <taxon>Actinomycetes</taxon>
        <taxon>Kitasatosporales</taxon>
        <taxon>Streptomycetaceae</taxon>
        <taxon>Streptomyces</taxon>
    </lineage>
</organism>
<dbReference type="EMBL" id="JBEZLS010000022">
    <property type="protein sequence ID" value="MEU9354545.1"/>
    <property type="molecule type" value="Genomic_DNA"/>
</dbReference>
<evidence type="ECO:0000313" key="2">
    <source>
        <dbReference type="EMBL" id="MEU9354545.1"/>
    </source>
</evidence>
<name>A0ABV3EBL7_9ACTN</name>
<keyword evidence="3" id="KW-1185">Reference proteome</keyword>
<evidence type="ECO:0000256" key="1">
    <source>
        <dbReference type="SAM" id="MobiDB-lite"/>
    </source>
</evidence>
<accession>A0ABV3EBL7</accession>
<comment type="caution">
    <text evidence="2">The sequence shown here is derived from an EMBL/GenBank/DDBJ whole genome shotgun (WGS) entry which is preliminary data.</text>
</comment>
<evidence type="ECO:0000313" key="3">
    <source>
        <dbReference type="Proteomes" id="UP001551582"/>
    </source>
</evidence>
<feature type="region of interest" description="Disordered" evidence="1">
    <location>
        <begin position="194"/>
        <end position="242"/>
    </location>
</feature>
<dbReference type="RefSeq" id="WP_359986008.1">
    <property type="nucleotide sequence ID" value="NZ_JBEZLS010000022.1"/>
</dbReference>
<reference evidence="2 3" key="1">
    <citation type="submission" date="2024-06" db="EMBL/GenBank/DDBJ databases">
        <title>The Natural Products Discovery Center: Release of the First 8490 Sequenced Strains for Exploring Actinobacteria Biosynthetic Diversity.</title>
        <authorList>
            <person name="Kalkreuter E."/>
            <person name="Kautsar S.A."/>
            <person name="Yang D."/>
            <person name="Bader C.D."/>
            <person name="Teijaro C.N."/>
            <person name="Fluegel L."/>
            <person name="Davis C.M."/>
            <person name="Simpson J.R."/>
            <person name="Lauterbach L."/>
            <person name="Steele A.D."/>
            <person name="Gui C."/>
            <person name="Meng S."/>
            <person name="Li G."/>
            <person name="Viehrig K."/>
            <person name="Ye F."/>
            <person name="Su P."/>
            <person name="Kiefer A.F."/>
            <person name="Nichols A."/>
            <person name="Cepeda A.J."/>
            <person name="Yan W."/>
            <person name="Fan B."/>
            <person name="Jiang Y."/>
            <person name="Adhikari A."/>
            <person name="Zheng C.-J."/>
            <person name="Schuster L."/>
            <person name="Cowan T.M."/>
            <person name="Smanski M.J."/>
            <person name="Chevrette M.G."/>
            <person name="De Carvalho L.P.S."/>
            <person name="Shen B."/>
        </authorList>
    </citation>
    <scope>NUCLEOTIDE SEQUENCE [LARGE SCALE GENOMIC DNA]</scope>
    <source>
        <strain evidence="2 3">NPDC048274</strain>
    </source>
</reference>
<dbReference type="Proteomes" id="UP001551582">
    <property type="component" value="Unassembled WGS sequence"/>
</dbReference>
<proteinExistence type="predicted"/>
<evidence type="ECO:0008006" key="4">
    <source>
        <dbReference type="Google" id="ProtNLM"/>
    </source>
</evidence>
<feature type="region of interest" description="Disordered" evidence="1">
    <location>
        <begin position="158"/>
        <end position="179"/>
    </location>
</feature>
<sequence length="350" mass="39302">MTNNIADPRRHLWPVRPGMRRYALMAARSSNRRPFAWTEKNLHEDVLPDKRRLAITLQEICRHLVIKSADGMTLTHPTQAQAAEHLKISETSLTRYLKGQYVPAAQVTASLFDTARRDTGDGRSLGITRERLLELRARAEQERCGNCARHREAVRVAGQQLKASRESQERLEQTAEERDAELRALRQQASVLKKEAQRARSIQPGAEAGLQKGRRATQSATLLPVPRRRGDRQQSGNEVAAAQRITRRAEELLRGGRPDSILASLRHTVEAYTSVEIALLVTLLRTNGQHQLVGNLVHIYGRDRSDRDVVRAALILHEQDAVADAEALLRAAAARPESALSRSDQPRRLK</sequence>
<protein>
    <recommendedName>
        <fullName evidence="4">HTH cro/C1-type domain-containing protein</fullName>
    </recommendedName>
</protein>